<dbReference type="InterPro" id="IPR025665">
    <property type="entry name" value="Beta-barrel_OMP_2"/>
</dbReference>
<evidence type="ECO:0000313" key="4">
    <source>
        <dbReference type="Proteomes" id="UP001205603"/>
    </source>
</evidence>
<feature type="domain" description="Outer membrane protein beta-barrel" evidence="2">
    <location>
        <begin position="20"/>
        <end position="200"/>
    </location>
</feature>
<gene>
    <name evidence="3" type="ORF">NMU02_01305</name>
</gene>
<evidence type="ECO:0000313" key="3">
    <source>
        <dbReference type="EMBL" id="MCP9610730.1"/>
    </source>
</evidence>
<reference evidence="3 4" key="1">
    <citation type="submission" date="2022-07" db="EMBL/GenBank/DDBJ databases">
        <title>Fecal culturing of patients with breast cancer.</title>
        <authorList>
            <person name="Teng N.M.Y."/>
            <person name="Kiu R."/>
            <person name="Evans R."/>
            <person name="Baker D.J."/>
            <person name="Zenner C."/>
            <person name="Robinson S.D."/>
            <person name="Hall L.J."/>
        </authorList>
    </citation>
    <scope>NUCLEOTIDE SEQUENCE [LARGE SCALE GENOMIC DNA]</scope>
    <source>
        <strain evidence="3 4">LH1063</strain>
    </source>
</reference>
<name>A0ABT1MDL2_9BACT</name>
<feature type="signal peptide" evidence="1">
    <location>
        <begin position="1"/>
        <end position="20"/>
    </location>
</feature>
<dbReference type="Pfam" id="PF13568">
    <property type="entry name" value="OMP_b-brl_2"/>
    <property type="match status" value="1"/>
</dbReference>
<keyword evidence="1" id="KW-0732">Signal</keyword>
<feature type="chain" id="PRO_5045681002" evidence="1">
    <location>
        <begin position="21"/>
        <end position="234"/>
    </location>
</feature>
<keyword evidence="4" id="KW-1185">Reference proteome</keyword>
<evidence type="ECO:0000259" key="2">
    <source>
        <dbReference type="Pfam" id="PF13568"/>
    </source>
</evidence>
<dbReference type="EMBL" id="JANDHW010000001">
    <property type="protein sequence ID" value="MCP9610730.1"/>
    <property type="molecule type" value="Genomic_DNA"/>
</dbReference>
<sequence length="234" mass="27046">MLRHLCIFFFLLLTITPLSAQKNKVQTTPFIDQRRLHFGFSVGTHVQDLRFSHSGNVTVDGDSFYSEIPSFSPGFNVGLVSDLYINPYLSMRFTPTMYFGNKTVEIRNNNTGETVNNDIKSNYLAFPVHIKFSSKRLNNYRPYITAGVSPTLDLAKKKNELLQLKTYDTYLEIGLGCDIYLPFFKLIPELKFCFGLSNVLQRNRKDLQDPLDYKYTQAYNKISSQMVVLSFYFE</sequence>
<proteinExistence type="predicted"/>
<dbReference type="Proteomes" id="UP001205603">
    <property type="component" value="Unassembled WGS sequence"/>
</dbReference>
<accession>A0ABT1MDL2</accession>
<protein>
    <submittedName>
        <fullName evidence="3">PorT family protein</fullName>
    </submittedName>
</protein>
<comment type="caution">
    <text evidence="3">The sequence shown here is derived from an EMBL/GenBank/DDBJ whole genome shotgun (WGS) entry which is preliminary data.</text>
</comment>
<evidence type="ECO:0000256" key="1">
    <source>
        <dbReference type="SAM" id="SignalP"/>
    </source>
</evidence>
<organism evidence="3 4">
    <name type="scientific">Coprobacter tertius</name>
    <dbReference type="NCBI Taxonomy" id="2944915"/>
    <lineage>
        <taxon>Bacteria</taxon>
        <taxon>Pseudomonadati</taxon>
        <taxon>Bacteroidota</taxon>
        <taxon>Bacteroidia</taxon>
        <taxon>Bacteroidales</taxon>
        <taxon>Barnesiellaceae</taxon>
        <taxon>Coprobacter</taxon>
    </lineage>
</organism>
<dbReference type="RefSeq" id="WP_255025296.1">
    <property type="nucleotide sequence ID" value="NZ_JANDHW010000001.1"/>
</dbReference>